<dbReference type="PRINTS" id="PR00237">
    <property type="entry name" value="GPCRRHODOPSN"/>
</dbReference>
<feature type="transmembrane region" description="Helical" evidence="10">
    <location>
        <begin position="191"/>
        <end position="211"/>
    </location>
</feature>
<keyword evidence="9" id="KW-0807">Transducer</keyword>
<proteinExistence type="predicted"/>
<accession>A0A4Z2HUB6</accession>
<sequence>MNDILNETDYDDEVCDKGEVVKFGSIAIPVFFSVVIALSLTGNLLVLVILALYENLKSLTNIFILNLAISDLVFTTGLPFWAIYYIWGWLFSEALCKVVTFVFFIGFYSSILFLTIMTIYRYLVVVHPLSSLRLSTGVYVSFLLWIISIGAAIPSLLYSSLVWIPHNGEHSLGCEYESLQWKSISVFQQNIFFLVTFAVMAFCYVQLLWKITRTRSHTKDRAVKLVFCIVAAFFLGWVPYNVVIFLRVLADNVVPPFHNCDTSINLDYAFCVCRFIAFSHCCLNPVFYALVGVKFRSHLKSLLLRLFIRRPADEQQTLVAPDVILRKQHSKQQEHSLECGVLVVAVAIENEGGAWRKLFEAVNDRHWLVSFKGGSQLTVDVQLHLVAVLAGFTGSIDVKDGGVEDRREGGGQPLSKAVQCPFSPAACG</sequence>
<feature type="transmembrane region" description="Helical" evidence="10">
    <location>
        <begin position="99"/>
        <end position="124"/>
    </location>
</feature>
<dbReference type="GO" id="GO:0019957">
    <property type="term" value="F:C-C chemokine binding"/>
    <property type="evidence" value="ECO:0007669"/>
    <property type="project" value="TreeGrafter"/>
</dbReference>
<evidence type="ECO:0000256" key="2">
    <source>
        <dbReference type="ARBA" id="ARBA00022475"/>
    </source>
</evidence>
<dbReference type="InterPro" id="IPR050119">
    <property type="entry name" value="CCR1-9-like"/>
</dbReference>
<protein>
    <submittedName>
        <fullName evidence="12">Chemokine XC receptor 1</fullName>
    </submittedName>
</protein>
<dbReference type="SUPFAM" id="SSF81321">
    <property type="entry name" value="Family A G protein-coupled receptor-like"/>
    <property type="match status" value="1"/>
</dbReference>
<evidence type="ECO:0000256" key="4">
    <source>
        <dbReference type="ARBA" id="ARBA00022989"/>
    </source>
</evidence>
<dbReference type="GO" id="GO:0019722">
    <property type="term" value="P:calcium-mediated signaling"/>
    <property type="evidence" value="ECO:0007669"/>
    <property type="project" value="TreeGrafter"/>
</dbReference>
<dbReference type="Gene3D" id="1.20.1070.10">
    <property type="entry name" value="Rhodopsin 7-helix transmembrane proteins"/>
    <property type="match status" value="1"/>
</dbReference>
<dbReference type="FunFam" id="1.20.1070.10:FF:000130">
    <property type="entry name" value="Chemokine (C-C motif) receptor 2"/>
    <property type="match status" value="1"/>
</dbReference>
<dbReference type="GO" id="GO:0060326">
    <property type="term" value="P:cell chemotaxis"/>
    <property type="evidence" value="ECO:0007669"/>
    <property type="project" value="TreeGrafter"/>
</dbReference>
<name>A0A4Z2HUB6_9TELE</name>
<dbReference type="InterPro" id="IPR000276">
    <property type="entry name" value="GPCR_Rhodpsn"/>
</dbReference>
<dbReference type="GO" id="GO:0009897">
    <property type="term" value="C:external side of plasma membrane"/>
    <property type="evidence" value="ECO:0007669"/>
    <property type="project" value="TreeGrafter"/>
</dbReference>
<feature type="transmembrane region" description="Helical" evidence="10">
    <location>
        <begin position="26"/>
        <end position="52"/>
    </location>
</feature>
<dbReference type="Proteomes" id="UP000314294">
    <property type="component" value="Unassembled WGS sequence"/>
</dbReference>
<comment type="subcellular location">
    <subcellularLocation>
        <location evidence="1">Cell membrane</location>
        <topology evidence="1">Multi-pass membrane protein</topology>
    </subcellularLocation>
</comment>
<keyword evidence="6 10" id="KW-0472">Membrane</keyword>
<dbReference type="GO" id="GO:0007204">
    <property type="term" value="P:positive regulation of cytosolic calcium ion concentration"/>
    <property type="evidence" value="ECO:0007669"/>
    <property type="project" value="TreeGrafter"/>
</dbReference>
<dbReference type="OrthoDB" id="10015690at2759"/>
<dbReference type="GO" id="GO:0006955">
    <property type="term" value="P:immune response"/>
    <property type="evidence" value="ECO:0007669"/>
    <property type="project" value="TreeGrafter"/>
</dbReference>
<evidence type="ECO:0000256" key="3">
    <source>
        <dbReference type="ARBA" id="ARBA00022692"/>
    </source>
</evidence>
<keyword evidence="3 10" id="KW-0812">Transmembrane</keyword>
<dbReference type="AlphaFoldDB" id="A0A4Z2HUB6"/>
<keyword evidence="4 10" id="KW-1133">Transmembrane helix</keyword>
<dbReference type="GO" id="GO:0016493">
    <property type="term" value="F:C-C chemokine receptor activity"/>
    <property type="evidence" value="ECO:0007669"/>
    <property type="project" value="TreeGrafter"/>
</dbReference>
<reference evidence="12 13" key="1">
    <citation type="submission" date="2019-03" db="EMBL/GenBank/DDBJ databases">
        <title>First draft genome of Liparis tanakae, snailfish: a comprehensive survey of snailfish specific genes.</title>
        <authorList>
            <person name="Kim W."/>
            <person name="Song I."/>
            <person name="Jeong J.-H."/>
            <person name="Kim D."/>
            <person name="Kim S."/>
            <person name="Ryu S."/>
            <person name="Song J.Y."/>
            <person name="Lee S.K."/>
        </authorList>
    </citation>
    <scope>NUCLEOTIDE SEQUENCE [LARGE SCALE GENOMIC DNA]</scope>
    <source>
        <tissue evidence="12">Muscle</tissue>
    </source>
</reference>
<dbReference type="PANTHER" id="PTHR10489">
    <property type="entry name" value="CELL ADHESION MOLECULE"/>
    <property type="match status" value="1"/>
</dbReference>
<evidence type="ECO:0000256" key="5">
    <source>
        <dbReference type="ARBA" id="ARBA00023040"/>
    </source>
</evidence>
<feature type="transmembrane region" description="Helical" evidence="10">
    <location>
        <begin position="223"/>
        <end position="246"/>
    </location>
</feature>
<feature type="domain" description="G-protein coupled receptors family 1 profile" evidence="11">
    <location>
        <begin position="42"/>
        <end position="288"/>
    </location>
</feature>
<keyword evidence="2" id="KW-1003">Cell membrane</keyword>
<keyword evidence="5" id="KW-0297">G-protein coupled receptor</keyword>
<dbReference type="PRINTS" id="PR00657">
    <property type="entry name" value="CCCHEMOKINER"/>
</dbReference>
<evidence type="ECO:0000256" key="6">
    <source>
        <dbReference type="ARBA" id="ARBA00023136"/>
    </source>
</evidence>
<evidence type="ECO:0000256" key="7">
    <source>
        <dbReference type="ARBA" id="ARBA00023157"/>
    </source>
</evidence>
<evidence type="ECO:0000256" key="9">
    <source>
        <dbReference type="ARBA" id="ARBA00023224"/>
    </source>
</evidence>
<dbReference type="InterPro" id="IPR000355">
    <property type="entry name" value="Chemokine_rcpt"/>
</dbReference>
<comment type="caution">
    <text evidence="12">The sequence shown here is derived from an EMBL/GenBank/DDBJ whole genome shotgun (WGS) entry which is preliminary data.</text>
</comment>
<evidence type="ECO:0000313" key="12">
    <source>
        <dbReference type="EMBL" id="TNN69267.1"/>
    </source>
</evidence>
<feature type="transmembrane region" description="Helical" evidence="10">
    <location>
        <begin position="136"/>
        <end position="158"/>
    </location>
</feature>
<evidence type="ECO:0000256" key="10">
    <source>
        <dbReference type="SAM" id="Phobius"/>
    </source>
</evidence>
<keyword evidence="8 12" id="KW-0675">Receptor</keyword>
<keyword evidence="7" id="KW-1015">Disulfide bond</keyword>
<dbReference type="PROSITE" id="PS50262">
    <property type="entry name" value="G_PROTEIN_RECEP_F1_2"/>
    <property type="match status" value="1"/>
</dbReference>
<organism evidence="12 13">
    <name type="scientific">Liparis tanakae</name>
    <name type="common">Tanaka's snailfish</name>
    <dbReference type="NCBI Taxonomy" id="230148"/>
    <lineage>
        <taxon>Eukaryota</taxon>
        <taxon>Metazoa</taxon>
        <taxon>Chordata</taxon>
        <taxon>Craniata</taxon>
        <taxon>Vertebrata</taxon>
        <taxon>Euteleostomi</taxon>
        <taxon>Actinopterygii</taxon>
        <taxon>Neopterygii</taxon>
        <taxon>Teleostei</taxon>
        <taxon>Neoteleostei</taxon>
        <taxon>Acanthomorphata</taxon>
        <taxon>Eupercaria</taxon>
        <taxon>Perciformes</taxon>
        <taxon>Cottioidei</taxon>
        <taxon>Cottales</taxon>
        <taxon>Liparidae</taxon>
        <taxon>Liparis</taxon>
    </lineage>
</organism>
<dbReference type="PANTHER" id="PTHR10489:SF730">
    <property type="entry name" value="CHEMOKINE XC RECEPTOR 1"/>
    <property type="match status" value="1"/>
</dbReference>
<evidence type="ECO:0000313" key="13">
    <source>
        <dbReference type="Proteomes" id="UP000314294"/>
    </source>
</evidence>
<dbReference type="Pfam" id="PF00001">
    <property type="entry name" value="7tm_1"/>
    <property type="match status" value="1"/>
</dbReference>
<dbReference type="EMBL" id="SRLO01000178">
    <property type="protein sequence ID" value="TNN69267.1"/>
    <property type="molecule type" value="Genomic_DNA"/>
</dbReference>
<evidence type="ECO:0000259" key="11">
    <source>
        <dbReference type="PROSITE" id="PS50262"/>
    </source>
</evidence>
<evidence type="ECO:0000256" key="1">
    <source>
        <dbReference type="ARBA" id="ARBA00004651"/>
    </source>
</evidence>
<keyword evidence="13" id="KW-1185">Reference proteome</keyword>
<gene>
    <name evidence="12" type="primary">XCR1</name>
    <name evidence="12" type="ORF">EYF80_020584</name>
</gene>
<feature type="transmembrane region" description="Helical" evidence="10">
    <location>
        <begin position="64"/>
        <end position="87"/>
    </location>
</feature>
<dbReference type="InterPro" id="IPR017452">
    <property type="entry name" value="GPCR_Rhodpsn_7TM"/>
</dbReference>
<evidence type="ECO:0000256" key="8">
    <source>
        <dbReference type="ARBA" id="ARBA00023170"/>
    </source>
</evidence>